<dbReference type="RefSeq" id="WP_130499549.1">
    <property type="nucleotide sequence ID" value="NZ_SHMP01000003.1"/>
</dbReference>
<evidence type="ECO:0008006" key="4">
    <source>
        <dbReference type="Google" id="ProtNLM"/>
    </source>
</evidence>
<evidence type="ECO:0000313" key="3">
    <source>
        <dbReference type="Proteomes" id="UP000291097"/>
    </source>
</evidence>
<comment type="caution">
    <text evidence="2">The sequence shown here is derived from an EMBL/GenBank/DDBJ whole genome shotgun (WGS) entry which is preliminary data.</text>
</comment>
<dbReference type="AlphaFoldDB" id="A0A482YAG6"/>
<feature type="coiled-coil region" evidence="1">
    <location>
        <begin position="509"/>
        <end position="564"/>
    </location>
</feature>
<proteinExistence type="predicted"/>
<protein>
    <recommendedName>
        <fullName evidence="4">PIN like domain-containing protein</fullName>
    </recommendedName>
</protein>
<accession>A0A482YAG6</accession>
<organism evidence="2 3">
    <name type="scientific">Natrinema hispanicum</name>
    <dbReference type="NCBI Taxonomy" id="392421"/>
    <lineage>
        <taxon>Archaea</taxon>
        <taxon>Methanobacteriati</taxon>
        <taxon>Methanobacteriota</taxon>
        <taxon>Stenosarchaea group</taxon>
        <taxon>Halobacteria</taxon>
        <taxon>Halobacteriales</taxon>
        <taxon>Natrialbaceae</taxon>
        <taxon>Natrinema</taxon>
    </lineage>
</organism>
<evidence type="ECO:0000313" key="2">
    <source>
        <dbReference type="EMBL" id="RZV12273.1"/>
    </source>
</evidence>
<keyword evidence="1" id="KW-0175">Coiled coil</keyword>
<gene>
    <name evidence="2" type="ORF">BDK88_1171</name>
</gene>
<dbReference type="OrthoDB" id="148386at2157"/>
<name>A0A482YAG6_9EURY</name>
<dbReference type="Proteomes" id="UP000291097">
    <property type="component" value="Unassembled WGS sequence"/>
</dbReference>
<sequence>MDKRSLLNAVTLMDGRLIERRNEIKRKLTEHLIAHNYVSGQFEIHDVQKAMERETGLEVKEAAIESALQSLEDDEVVKHVSGDTYRATNPPTKKNFATEFEPVWFEYKDLLENSNYDRQIDYKIDNHKNALEDFFLTFFHTALENSGDLDHSDGNTLLNNDFPSVLSDVVERRSFLEEDIFKEKLEEYVENRSSTLLRFTGTIYTGIVNFDLLSRERYIDFSNAPDANKILFLDTNILIGLLCKTDPIHPLVSSICDRSQELGYDLYFLPPTSEELEYVIEKADKFLNTPSKTGKEADNQFVVDFTNRGNIHRTERYFTEINRWRKTLDENWNITQWNDNTQINETDYTLIKNWVRKVDELESDGEKSAEQIAHDTKLIASATAVRSSISDDLLVGPFVVSNNSSLLSINDFGKKETWENGVVIHPQGWLDYLVAFSPAKFTENEKEDVAEAIISTASTFDQGIDLDGYLDILASRSELEGENKEFLKDIVYETPIISKLESTIEEGDNELLESEGRELMNQVNELLREKVDNDKQLRNVSESYKEEKERRKIEEEKRKELEKVIEDTSGLEITNIQKSNQEMKVQVTQDMRQNIEKFSNDLESALEGSFDKNNVPEPPDDYSNVDSVISWLEKVEKILSTAEKIPDKAKQLQPYAIGLLASLGA</sequence>
<evidence type="ECO:0000256" key="1">
    <source>
        <dbReference type="SAM" id="Coils"/>
    </source>
</evidence>
<reference evidence="2 3" key="1">
    <citation type="submission" date="2019-02" db="EMBL/GenBank/DDBJ databases">
        <title>Genomic Encyclopedia of Archaeal and Bacterial Type Strains, Phase II (KMG-II): from individual species to whole genera.</title>
        <authorList>
            <person name="Goeker M."/>
        </authorList>
    </citation>
    <scope>NUCLEOTIDE SEQUENCE [LARGE SCALE GENOMIC DNA]</scope>
    <source>
        <strain evidence="2 3">DSM 18328</strain>
    </source>
</reference>
<dbReference type="EMBL" id="SHMP01000003">
    <property type="protein sequence ID" value="RZV12273.1"/>
    <property type="molecule type" value="Genomic_DNA"/>
</dbReference>